<evidence type="ECO:0000313" key="2">
    <source>
        <dbReference type="Proteomes" id="UP000559117"/>
    </source>
</evidence>
<organism evidence="1 2">
    <name type="scientific">Pectinatus brassicae</name>
    <dbReference type="NCBI Taxonomy" id="862415"/>
    <lineage>
        <taxon>Bacteria</taxon>
        <taxon>Bacillati</taxon>
        <taxon>Bacillota</taxon>
        <taxon>Negativicutes</taxon>
        <taxon>Selenomonadales</taxon>
        <taxon>Selenomonadaceae</taxon>
        <taxon>Pectinatus</taxon>
    </lineage>
</organism>
<proteinExistence type="predicted"/>
<comment type="caution">
    <text evidence="1">The sequence shown here is derived from an EMBL/GenBank/DDBJ whole genome shotgun (WGS) entry which is preliminary data.</text>
</comment>
<accession>A0A840UIZ2</accession>
<sequence length="68" mass="7787">MLSTTPCNENSYSDIGRKLFLILKTGQILMESAADSTRITRTMKRVAAFMMIPEKKTAYTYNLYNNND</sequence>
<dbReference type="EMBL" id="JACHFH010000028">
    <property type="protein sequence ID" value="MBB5336949.1"/>
    <property type="molecule type" value="Genomic_DNA"/>
</dbReference>
<dbReference type="RefSeq" id="WP_231038128.1">
    <property type="nucleotide sequence ID" value="NZ_JACHFH010000028.1"/>
</dbReference>
<keyword evidence="2" id="KW-1185">Reference proteome</keyword>
<reference evidence="1 2" key="1">
    <citation type="submission" date="2020-08" db="EMBL/GenBank/DDBJ databases">
        <title>Genomic Encyclopedia of Type Strains, Phase IV (KMG-IV): sequencing the most valuable type-strain genomes for metagenomic binning, comparative biology and taxonomic classification.</title>
        <authorList>
            <person name="Goeker M."/>
        </authorList>
    </citation>
    <scope>NUCLEOTIDE SEQUENCE [LARGE SCALE GENOMIC DNA]</scope>
    <source>
        <strain evidence="1 2">DSM 24661</strain>
    </source>
</reference>
<name>A0A840UIZ2_9FIRM</name>
<protein>
    <submittedName>
        <fullName evidence="1">Uncharacterized membrane protein YjjP (DUF1212 family)</fullName>
    </submittedName>
</protein>
<dbReference type="Proteomes" id="UP000559117">
    <property type="component" value="Unassembled WGS sequence"/>
</dbReference>
<gene>
    <name evidence="1" type="ORF">HNR32_002104</name>
</gene>
<dbReference type="AlphaFoldDB" id="A0A840UIZ2"/>
<evidence type="ECO:0000313" key="1">
    <source>
        <dbReference type="EMBL" id="MBB5336949.1"/>
    </source>
</evidence>